<sequence length="266" mass="29165">MFWTSVGVIRLRVGGVGGASVCVGPSRIRLGGQSASHVFGKRSTLCRERLTAATRRGTWEKAWLAVAEMPRAISLEQKLELLATCRNRPQPADWNGTGTRTWLTKVTFQTPSHTIERVISFRSPAANSHSTNFNFASASSKSFHGCGSSHAGSTLLGYPLLSLDYPPLYLVVTSLGCINDQPRSLIMNSNACTPIPRWMQTVIISWTCLPKLTTRFTLTTNVQATRLPTVSFYLGVPSSPVLLSSYLNQQPVGGKQQFDLFCIQQN</sequence>
<evidence type="ECO:0000256" key="1">
    <source>
        <dbReference type="SAM" id="SignalP"/>
    </source>
</evidence>
<organism evidence="2 3">
    <name type="scientific">Sordaria brevicollis</name>
    <dbReference type="NCBI Taxonomy" id="83679"/>
    <lineage>
        <taxon>Eukaryota</taxon>
        <taxon>Fungi</taxon>
        <taxon>Dikarya</taxon>
        <taxon>Ascomycota</taxon>
        <taxon>Pezizomycotina</taxon>
        <taxon>Sordariomycetes</taxon>
        <taxon>Sordariomycetidae</taxon>
        <taxon>Sordariales</taxon>
        <taxon>Sordariaceae</taxon>
        <taxon>Sordaria</taxon>
    </lineage>
</organism>
<gene>
    <name evidence="2" type="ORF">B0T20DRAFT_485322</name>
</gene>
<protein>
    <submittedName>
        <fullName evidence="2">Uncharacterized protein</fullName>
    </submittedName>
</protein>
<dbReference type="Proteomes" id="UP001281003">
    <property type="component" value="Unassembled WGS sequence"/>
</dbReference>
<evidence type="ECO:0000313" key="3">
    <source>
        <dbReference type="Proteomes" id="UP001281003"/>
    </source>
</evidence>
<proteinExistence type="predicted"/>
<dbReference type="AlphaFoldDB" id="A0AAE0PME5"/>
<feature type="chain" id="PRO_5042081099" evidence="1">
    <location>
        <begin position="19"/>
        <end position="266"/>
    </location>
</feature>
<name>A0AAE0PME5_SORBR</name>
<keyword evidence="1" id="KW-0732">Signal</keyword>
<accession>A0AAE0PME5</accession>
<reference evidence="2" key="1">
    <citation type="journal article" date="2023" name="Mol. Phylogenet. Evol.">
        <title>Genome-scale phylogeny and comparative genomics of the fungal order Sordariales.</title>
        <authorList>
            <person name="Hensen N."/>
            <person name="Bonometti L."/>
            <person name="Westerberg I."/>
            <person name="Brannstrom I.O."/>
            <person name="Guillou S."/>
            <person name="Cros-Aarteil S."/>
            <person name="Calhoun S."/>
            <person name="Haridas S."/>
            <person name="Kuo A."/>
            <person name="Mondo S."/>
            <person name="Pangilinan J."/>
            <person name="Riley R."/>
            <person name="LaButti K."/>
            <person name="Andreopoulos B."/>
            <person name="Lipzen A."/>
            <person name="Chen C."/>
            <person name="Yan M."/>
            <person name="Daum C."/>
            <person name="Ng V."/>
            <person name="Clum A."/>
            <person name="Steindorff A."/>
            <person name="Ohm R.A."/>
            <person name="Martin F."/>
            <person name="Silar P."/>
            <person name="Natvig D.O."/>
            <person name="Lalanne C."/>
            <person name="Gautier V."/>
            <person name="Ament-Velasquez S.L."/>
            <person name="Kruys A."/>
            <person name="Hutchinson M.I."/>
            <person name="Powell A.J."/>
            <person name="Barry K."/>
            <person name="Miller A.N."/>
            <person name="Grigoriev I.V."/>
            <person name="Debuchy R."/>
            <person name="Gladieux P."/>
            <person name="Hiltunen Thoren M."/>
            <person name="Johannesson H."/>
        </authorList>
    </citation>
    <scope>NUCLEOTIDE SEQUENCE</scope>
    <source>
        <strain evidence="2">FGSC 1904</strain>
    </source>
</reference>
<dbReference type="EMBL" id="JAUTDP010000001">
    <property type="protein sequence ID" value="KAK3402633.1"/>
    <property type="molecule type" value="Genomic_DNA"/>
</dbReference>
<keyword evidence="3" id="KW-1185">Reference proteome</keyword>
<comment type="caution">
    <text evidence="2">The sequence shown here is derived from an EMBL/GenBank/DDBJ whole genome shotgun (WGS) entry which is preliminary data.</text>
</comment>
<feature type="signal peptide" evidence="1">
    <location>
        <begin position="1"/>
        <end position="18"/>
    </location>
</feature>
<reference evidence="2" key="2">
    <citation type="submission" date="2023-07" db="EMBL/GenBank/DDBJ databases">
        <authorList>
            <consortium name="Lawrence Berkeley National Laboratory"/>
            <person name="Haridas S."/>
            <person name="Hensen N."/>
            <person name="Bonometti L."/>
            <person name="Westerberg I."/>
            <person name="Brannstrom I.O."/>
            <person name="Guillou S."/>
            <person name="Cros-Aarteil S."/>
            <person name="Calhoun S."/>
            <person name="Kuo A."/>
            <person name="Mondo S."/>
            <person name="Pangilinan J."/>
            <person name="Riley R."/>
            <person name="LaButti K."/>
            <person name="Andreopoulos B."/>
            <person name="Lipzen A."/>
            <person name="Chen C."/>
            <person name="Yanf M."/>
            <person name="Daum C."/>
            <person name="Ng V."/>
            <person name="Clum A."/>
            <person name="Steindorff A."/>
            <person name="Ohm R."/>
            <person name="Martin F."/>
            <person name="Silar P."/>
            <person name="Natvig D."/>
            <person name="Lalanne C."/>
            <person name="Gautier V."/>
            <person name="Ament-velasquez S.L."/>
            <person name="Kruys A."/>
            <person name="Hutchinson M.I."/>
            <person name="Powell A.J."/>
            <person name="Barry K."/>
            <person name="Miller A.N."/>
            <person name="Grigoriev I.V."/>
            <person name="Debuchy R."/>
            <person name="Gladieux P."/>
            <person name="Thoren M.H."/>
            <person name="Johannesson H."/>
        </authorList>
    </citation>
    <scope>NUCLEOTIDE SEQUENCE</scope>
    <source>
        <strain evidence="2">FGSC 1904</strain>
    </source>
</reference>
<evidence type="ECO:0000313" key="2">
    <source>
        <dbReference type="EMBL" id="KAK3402633.1"/>
    </source>
</evidence>